<dbReference type="GO" id="GO:0008408">
    <property type="term" value="F:3'-5' exonuclease activity"/>
    <property type="evidence" value="ECO:0007669"/>
    <property type="project" value="TreeGrafter"/>
</dbReference>
<dbReference type="SMART" id="SM00479">
    <property type="entry name" value="EXOIII"/>
    <property type="match status" value="1"/>
</dbReference>
<gene>
    <name evidence="2" type="ORF">SAMN02745206_01982</name>
</gene>
<dbReference type="GO" id="GO:0006259">
    <property type="term" value="P:DNA metabolic process"/>
    <property type="evidence" value="ECO:0007669"/>
    <property type="project" value="UniProtKB-ARBA"/>
</dbReference>
<organism evidence="2 3">
    <name type="scientific">Desulfacinum infernum DSM 9756</name>
    <dbReference type="NCBI Taxonomy" id="1121391"/>
    <lineage>
        <taxon>Bacteria</taxon>
        <taxon>Pseudomonadati</taxon>
        <taxon>Thermodesulfobacteriota</taxon>
        <taxon>Syntrophobacteria</taxon>
        <taxon>Syntrophobacterales</taxon>
        <taxon>Syntrophobacteraceae</taxon>
        <taxon>Desulfacinum</taxon>
    </lineage>
</organism>
<proteinExistence type="predicted"/>
<name>A0A1M5BPZ2_9BACT</name>
<dbReference type="RefSeq" id="WP_073038868.1">
    <property type="nucleotide sequence ID" value="NZ_FQVB01000018.1"/>
</dbReference>
<dbReference type="SUPFAM" id="SSF53098">
    <property type="entry name" value="Ribonuclease H-like"/>
    <property type="match status" value="1"/>
</dbReference>
<dbReference type="PANTHER" id="PTHR30231">
    <property type="entry name" value="DNA POLYMERASE III SUBUNIT EPSILON"/>
    <property type="match status" value="1"/>
</dbReference>
<dbReference type="InterPro" id="IPR036397">
    <property type="entry name" value="RNaseH_sf"/>
</dbReference>
<dbReference type="InterPro" id="IPR012337">
    <property type="entry name" value="RNaseH-like_sf"/>
</dbReference>
<reference evidence="3" key="1">
    <citation type="submission" date="2016-11" db="EMBL/GenBank/DDBJ databases">
        <authorList>
            <person name="Varghese N."/>
            <person name="Submissions S."/>
        </authorList>
    </citation>
    <scope>NUCLEOTIDE SEQUENCE [LARGE SCALE GENOMIC DNA]</scope>
    <source>
        <strain evidence="3">DSM 9756</strain>
    </source>
</reference>
<feature type="domain" description="Exonuclease" evidence="1">
    <location>
        <begin position="10"/>
        <end position="170"/>
    </location>
</feature>
<evidence type="ECO:0000313" key="3">
    <source>
        <dbReference type="Proteomes" id="UP000184076"/>
    </source>
</evidence>
<dbReference type="AlphaFoldDB" id="A0A1M5BPZ2"/>
<dbReference type="GO" id="GO:0003676">
    <property type="term" value="F:nucleic acid binding"/>
    <property type="evidence" value="ECO:0007669"/>
    <property type="project" value="InterPro"/>
</dbReference>
<dbReference type="Pfam" id="PF00929">
    <property type="entry name" value="RNase_T"/>
    <property type="match status" value="1"/>
</dbReference>
<dbReference type="Gene3D" id="3.30.420.10">
    <property type="entry name" value="Ribonuclease H-like superfamily/Ribonuclease H"/>
    <property type="match status" value="1"/>
</dbReference>
<keyword evidence="3" id="KW-1185">Reference proteome</keyword>
<dbReference type="CDD" id="cd06130">
    <property type="entry name" value="DNA_pol_III_epsilon_like"/>
    <property type="match status" value="1"/>
</dbReference>
<dbReference type="EMBL" id="FQVB01000018">
    <property type="protein sequence ID" value="SHF44604.1"/>
    <property type="molecule type" value="Genomic_DNA"/>
</dbReference>
<evidence type="ECO:0000259" key="1">
    <source>
        <dbReference type="SMART" id="SM00479"/>
    </source>
</evidence>
<dbReference type="GO" id="GO:0005829">
    <property type="term" value="C:cytosol"/>
    <property type="evidence" value="ECO:0007669"/>
    <property type="project" value="TreeGrafter"/>
</dbReference>
<dbReference type="OrthoDB" id="9804290at2"/>
<dbReference type="PANTHER" id="PTHR30231:SF42">
    <property type="entry name" value="EXONUCLEASE"/>
    <property type="match status" value="1"/>
</dbReference>
<dbReference type="Proteomes" id="UP000184076">
    <property type="component" value="Unassembled WGS sequence"/>
</dbReference>
<dbReference type="STRING" id="1121391.SAMN02745206_01982"/>
<sequence>MTQAGVPAGDFVAIDFETADHGRDSACAVALVRVEGGRIAARAFRLIRPPRRVFRFTHIHGIRWEDVRREPTFGEVWPDLEPMLAGASFLAAHNAPFDRGVLSECCRSHGLAPPPLPFVCTVQLARRVWRLRPANLPAVCRHLDIPLRHHDAASDAEACARIVLCARAAQG</sequence>
<evidence type="ECO:0000313" key="2">
    <source>
        <dbReference type="EMBL" id="SHF44604.1"/>
    </source>
</evidence>
<accession>A0A1M5BPZ2</accession>
<protein>
    <submittedName>
        <fullName evidence="2">DNA polymerase-3 subunit epsilon</fullName>
    </submittedName>
</protein>
<dbReference type="InterPro" id="IPR013520">
    <property type="entry name" value="Ribonucl_H"/>
</dbReference>